<feature type="transmembrane region" description="Helical" evidence="1">
    <location>
        <begin position="56"/>
        <end position="78"/>
    </location>
</feature>
<dbReference type="RefSeq" id="WP_095123474.1">
    <property type="nucleotide sequence ID" value="NZ_LT906454.1"/>
</dbReference>
<dbReference type="EMBL" id="LT906454">
    <property type="protein sequence ID" value="SNV45400.1"/>
    <property type="molecule type" value="Genomic_DNA"/>
</dbReference>
<dbReference type="KEGG" id="saco:SAME_02013"/>
<feature type="transmembrane region" description="Helical" evidence="1">
    <location>
        <begin position="105"/>
        <end position="124"/>
    </location>
</feature>
<feature type="transmembrane region" description="Helical" evidence="1">
    <location>
        <begin position="254"/>
        <end position="275"/>
    </location>
</feature>
<keyword evidence="1" id="KW-0472">Membrane</keyword>
<evidence type="ECO:0000313" key="2">
    <source>
        <dbReference type="EMBL" id="SNV45400.1"/>
    </source>
</evidence>
<organism evidence="2 3">
    <name type="scientific">Streptococcus acidominimus</name>
    <dbReference type="NCBI Taxonomy" id="1326"/>
    <lineage>
        <taxon>Bacteria</taxon>
        <taxon>Bacillati</taxon>
        <taxon>Bacillota</taxon>
        <taxon>Bacilli</taxon>
        <taxon>Lactobacillales</taxon>
        <taxon>Streptococcaceae</taxon>
        <taxon>Streptococcus</taxon>
    </lineage>
</organism>
<dbReference type="OrthoDB" id="2447941at2"/>
<feature type="transmembrane region" description="Helical" evidence="1">
    <location>
        <begin position="295"/>
        <end position="312"/>
    </location>
</feature>
<dbReference type="GO" id="GO:0016020">
    <property type="term" value="C:membrane"/>
    <property type="evidence" value="ECO:0007669"/>
    <property type="project" value="InterPro"/>
</dbReference>
<gene>
    <name evidence="2" type="ORF">SAMEA4504048_02013</name>
</gene>
<protein>
    <submittedName>
        <fullName evidence="2">ABC transporter permease</fullName>
    </submittedName>
</protein>
<sequence length="344" mass="40757">MEKVFQKRRSQFLQQTATYLRYVFNDHFVLVLLFLLGFLVVQYTNFINHFPKTSRLPLVLVLLVTFFFSFIGKVATYLQEADRIFLLPQESFLRQHLTNATRRSYHIWGSIQVVFTLLFTPIFLLSGWQPWHLVLYIVVLLGVRALWLQRQKKRAYLGGLLDLEQLIHDEKTRQHNILTFFSLFTRVKGLSATTKPRGYLTPFITLISFTKESSVWFGLFIRAYLRNGDYFWLSVRLMLLALGLGFIMPNWWGIAVVALLDYLLLFQLLGLYRVYDYQVMTQLYPLKKELKLADFRVFLQRLSIIITGIQLLLVMVEWRFILILPVMTLLNWVYLPSKLKKFVD</sequence>
<dbReference type="Proteomes" id="UP000215144">
    <property type="component" value="Chromosome 1"/>
</dbReference>
<dbReference type="InterPro" id="IPR010288">
    <property type="entry name" value="EcsB_ABC"/>
</dbReference>
<feature type="transmembrane region" description="Helical" evidence="1">
    <location>
        <begin position="20"/>
        <end position="44"/>
    </location>
</feature>
<dbReference type="Pfam" id="PF05975">
    <property type="entry name" value="EcsB"/>
    <property type="match status" value="2"/>
</dbReference>
<keyword evidence="1" id="KW-0812">Transmembrane</keyword>
<keyword evidence="1" id="KW-1133">Transmembrane helix</keyword>
<feature type="transmembrane region" description="Helical" evidence="1">
    <location>
        <begin position="318"/>
        <end position="335"/>
    </location>
</feature>
<proteinExistence type="predicted"/>
<dbReference type="AlphaFoldDB" id="A0A239XG94"/>
<evidence type="ECO:0000256" key="1">
    <source>
        <dbReference type="SAM" id="Phobius"/>
    </source>
</evidence>
<feature type="transmembrane region" description="Helical" evidence="1">
    <location>
        <begin position="130"/>
        <end position="147"/>
    </location>
</feature>
<dbReference type="PIRSF" id="PIRSF037259">
    <property type="entry name" value="EcsB_ABC"/>
    <property type="match status" value="1"/>
</dbReference>
<feature type="transmembrane region" description="Helical" evidence="1">
    <location>
        <begin position="230"/>
        <end position="248"/>
    </location>
</feature>
<reference evidence="2 3" key="1">
    <citation type="submission" date="2017-06" db="EMBL/GenBank/DDBJ databases">
        <authorList>
            <consortium name="Pathogen Informatics"/>
        </authorList>
    </citation>
    <scope>NUCLEOTIDE SEQUENCE [LARGE SCALE GENOMIC DNA]</scope>
    <source>
        <strain evidence="2 3">NCTC11291</strain>
    </source>
</reference>
<name>A0A239XG94_STRAI</name>
<evidence type="ECO:0000313" key="3">
    <source>
        <dbReference type="Proteomes" id="UP000215144"/>
    </source>
</evidence>
<accession>A0A239XG94</accession>